<protein>
    <recommendedName>
        <fullName evidence="1">Reverse transcriptase domain-containing protein</fullName>
    </recommendedName>
</protein>
<accession>A0A6G0Y4P0</accession>
<sequence length="389" mass="44871">METSVTLLKPGKNPDEAKSYHPKSLLCIMYKLFDRVFMNRINATIDANIIQGQASFRAGKSCISQVLNITQNMEYGFERKMITGAVFINLSAAYDTVNHGIPRRMIYKMTKDSSLVYIRDMLLKDKRFYVSLNGNKIKWKTQINGLPPGSIVLTPMLFHVYTNDQPICNRTKYFIYADDLDLTAQGLKLEILTRYYYTNHLKPNSTKTQVCAFHLRNRDAKIKLMIKWNGVDLEHRDHSNLTHKTHCEQTKAKVSARNNILRKLVGRCLIPNPVPKLYITSGIVPPHIRGEVHTKKERMKQLMDGQHPMNGQSRESFLGACEPLTKRPADERLEKWKEESTNSLKKITPWTPTTISRLVNVKSHTDRNIEALRKIQDVTMEKYRTTSIC</sequence>
<proteinExistence type="predicted"/>
<dbReference type="EMBL" id="VUJU01006262">
    <property type="protein sequence ID" value="KAF0749010.1"/>
    <property type="molecule type" value="Genomic_DNA"/>
</dbReference>
<name>A0A6G0Y4P0_APHCR</name>
<dbReference type="OrthoDB" id="6620931at2759"/>
<dbReference type="PANTHER" id="PTHR36688">
    <property type="entry name" value="ENDO/EXONUCLEASE/PHOSPHATASE DOMAIN-CONTAINING PROTEIN"/>
    <property type="match status" value="1"/>
</dbReference>
<keyword evidence="3" id="KW-1185">Reference proteome</keyword>
<gene>
    <name evidence="2" type="ORF">FWK35_00030950</name>
</gene>
<dbReference type="PANTHER" id="PTHR36688:SF1">
    <property type="entry name" value="ENDONUCLEASE_EXONUCLEASE_PHOSPHATASE DOMAIN-CONTAINING PROTEIN"/>
    <property type="match status" value="1"/>
</dbReference>
<dbReference type="InterPro" id="IPR052560">
    <property type="entry name" value="RdDP_mobile_element"/>
</dbReference>
<evidence type="ECO:0000259" key="1">
    <source>
        <dbReference type="PROSITE" id="PS50878"/>
    </source>
</evidence>
<feature type="domain" description="Reverse transcriptase" evidence="1">
    <location>
        <begin position="1"/>
        <end position="233"/>
    </location>
</feature>
<reference evidence="2 3" key="1">
    <citation type="submission" date="2019-08" db="EMBL/GenBank/DDBJ databases">
        <title>Whole genome of Aphis craccivora.</title>
        <authorList>
            <person name="Voronova N.V."/>
            <person name="Shulinski R.S."/>
            <person name="Bandarenka Y.V."/>
            <person name="Zhorov D.G."/>
            <person name="Warner D."/>
        </authorList>
    </citation>
    <scope>NUCLEOTIDE SEQUENCE [LARGE SCALE GENOMIC DNA]</scope>
    <source>
        <strain evidence="2">180601</strain>
        <tissue evidence="2">Whole Body</tissue>
    </source>
</reference>
<dbReference type="AlphaFoldDB" id="A0A6G0Y4P0"/>
<evidence type="ECO:0000313" key="2">
    <source>
        <dbReference type="EMBL" id="KAF0749010.1"/>
    </source>
</evidence>
<dbReference type="InterPro" id="IPR000477">
    <property type="entry name" value="RT_dom"/>
</dbReference>
<organism evidence="2 3">
    <name type="scientific">Aphis craccivora</name>
    <name type="common">Cowpea aphid</name>
    <dbReference type="NCBI Taxonomy" id="307492"/>
    <lineage>
        <taxon>Eukaryota</taxon>
        <taxon>Metazoa</taxon>
        <taxon>Ecdysozoa</taxon>
        <taxon>Arthropoda</taxon>
        <taxon>Hexapoda</taxon>
        <taxon>Insecta</taxon>
        <taxon>Pterygota</taxon>
        <taxon>Neoptera</taxon>
        <taxon>Paraneoptera</taxon>
        <taxon>Hemiptera</taxon>
        <taxon>Sternorrhyncha</taxon>
        <taxon>Aphidomorpha</taxon>
        <taxon>Aphidoidea</taxon>
        <taxon>Aphididae</taxon>
        <taxon>Aphidini</taxon>
        <taxon>Aphis</taxon>
        <taxon>Aphis</taxon>
    </lineage>
</organism>
<dbReference type="Pfam" id="PF00078">
    <property type="entry name" value="RVT_1"/>
    <property type="match status" value="1"/>
</dbReference>
<dbReference type="PROSITE" id="PS50878">
    <property type="entry name" value="RT_POL"/>
    <property type="match status" value="1"/>
</dbReference>
<comment type="caution">
    <text evidence="2">The sequence shown here is derived from an EMBL/GenBank/DDBJ whole genome shotgun (WGS) entry which is preliminary data.</text>
</comment>
<dbReference type="Proteomes" id="UP000478052">
    <property type="component" value="Unassembled WGS sequence"/>
</dbReference>
<evidence type="ECO:0000313" key="3">
    <source>
        <dbReference type="Proteomes" id="UP000478052"/>
    </source>
</evidence>